<evidence type="ECO:0000313" key="2">
    <source>
        <dbReference type="Proteomes" id="UP000228613"/>
    </source>
</evidence>
<dbReference type="InterPro" id="IPR009241">
    <property type="entry name" value="HigB-like"/>
</dbReference>
<reference evidence="2" key="1">
    <citation type="submission" date="2017-09" db="EMBL/GenBank/DDBJ databases">
        <title>Depth-based differentiation of microbial function through sediment-hosted aquifers and enrichment of novel symbionts in the deep terrestrial subsurface.</title>
        <authorList>
            <person name="Probst A.J."/>
            <person name="Ladd B."/>
            <person name="Jarett J.K."/>
            <person name="Geller-Mcgrath D.E."/>
            <person name="Sieber C.M.K."/>
            <person name="Emerson J.B."/>
            <person name="Anantharaman K."/>
            <person name="Thomas B.C."/>
            <person name="Malmstrom R."/>
            <person name="Stieglmeier M."/>
            <person name="Klingl A."/>
            <person name="Woyke T."/>
            <person name="Ryan C.M."/>
            <person name="Banfield J.F."/>
        </authorList>
    </citation>
    <scope>NUCLEOTIDE SEQUENCE [LARGE SCALE GENOMIC DNA]</scope>
</reference>
<dbReference type="EMBL" id="PFCP01000024">
    <property type="protein sequence ID" value="PIR69028.1"/>
    <property type="molecule type" value="Genomic_DNA"/>
</dbReference>
<name>A0A2J0JI88_9BACT</name>
<dbReference type="Pfam" id="PF05973">
    <property type="entry name" value="Gp49"/>
    <property type="match status" value="1"/>
</dbReference>
<comment type="caution">
    <text evidence="1">The sequence shown here is derived from an EMBL/GenBank/DDBJ whole genome shotgun (WGS) entry which is preliminary data.</text>
</comment>
<proteinExistence type="predicted"/>
<gene>
    <name evidence="1" type="ORF">COU48_00815</name>
</gene>
<evidence type="ECO:0008006" key="3">
    <source>
        <dbReference type="Google" id="ProtNLM"/>
    </source>
</evidence>
<dbReference type="AlphaFoldDB" id="A0A2J0JI88"/>
<dbReference type="Proteomes" id="UP000228613">
    <property type="component" value="Unassembled WGS sequence"/>
</dbReference>
<protein>
    <recommendedName>
        <fullName evidence="3">Type II toxin-antitoxin system RelE/ParE family toxin</fullName>
    </recommendedName>
</protein>
<accession>A0A2J0JI88</accession>
<sequence length="103" mass="12204">MKRVKFLRDDIYTFLLSLDDVTTAKIINSLELLDELGEQIRPPRSKKVIKDIYELKIVSNLSVRIFFTFYKGEIWILHAFIKKSQKIPKKELDVAVYRLNCLQ</sequence>
<evidence type="ECO:0000313" key="1">
    <source>
        <dbReference type="EMBL" id="PIR69028.1"/>
    </source>
</evidence>
<organism evidence="1 2">
    <name type="scientific">Candidatus Nomurabacteria bacterium CG10_big_fil_rev_8_21_14_0_10_03_31_7</name>
    <dbReference type="NCBI Taxonomy" id="1974730"/>
    <lineage>
        <taxon>Bacteria</taxon>
        <taxon>Candidatus Nomuraibacteriota</taxon>
    </lineage>
</organism>